<dbReference type="Proteomes" id="UP001221142">
    <property type="component" value="Unassembled WGS sequence"/>
</dbReference>
<proteinExistence type="predicted"/>
<dbReference type="AlphaFoldDB" id="A0AAD7BBJ4"/>
<gene>
    <name evidence="2" type="ORF">FB45DRAFT_873194</name>
</gene>
<dbReference type="EMBL" id="JARKIF010000023">
    <property type="protein sequence ID" value="KAJ7615889.1"/>
    <property type="molecule type" value="Genomic_DNA"/>
</dbReference>
<name>A0AAD7BBJ4_9AGAR</name>
<organism evidence="2 3">
    <name type="scientific">Roridomyces roridus</name>
    <dbReference type="NCBI Taxonomy" id="1738132"/>
    <lineage>
        <taxon>Eukaryota</taxon>
        <taxon>Fungi</taxon>
        <taxon>Dikarya</taxon>
        <taxon>Basidiomycota</taxon>
        <taxon>Agaricomycotina</taxon>
        <taxon>Agaricomycetes</taxon>
        <taxon>Agaricomycetidae</taxon>
        <taxon>Agaricales</taxon>
        <taxon>Marasmiineae</taxon>
        <taxon>Mycenaceae</taxon>
        <taxon>Roridomyces</taxon>
    </lineage>
</organism>
<protein>
    <submittedName>
        <fullName evidence="2">Uncharacterized protein</fullName>
    </submittedName>
</protein>
<keyword evidence="3" id="KW-1185">Reference proteome</keyword>
<sequence>MTPTTADFLKICFSTVLPFAAHLRLGLLAAHESTALKSERCSETQRPSLSRAPTYVIGYQRAPTPRAAACHSSDAEFVVGGSLPAALRFLDHASSFQHPSHPWYRPRCLQISGATSTVGMLFLGKTQSDLAFTFGPRSSGRKWVSWSLHCGAGCYRQRLASLGAALGRTGSGAYQQKFDHGVFLRRDKPGYEQLQEYKGEVSGQISTSLQLDTRREEGFNRLYRHPQPKTAKTQVVSVHTASDKPDPHNSIAITRLVRFQGRMWNSSAIWSTLRGAPRSREVASRDLDEEGQEAVQVRRDVSGMEDGDGGENGGAGD</sequence>
<evidence type="ECO:0000256" key="1">
    <source>
        <dbReference type="SAM" id="MobiDB-lite"/>
    </source>
</evidence>
<accession>A0AAD7BBJ4</accession>
<comment type="caution">
    <text evidence="2">The sequence shown here is derived from an EMBL/GenBank/DDBJ whole genome shotgun (WGS) entry which is preliminary data.</text>
</comment>
<evidence type="ECO:0000313" key="3">
    <source>
        <dbReference type="Proteomes" id="UP001221142"/>
    </source>
</evidence>
<evidence type="ECO:0000313" key="2">
    <source>
        <dbReference type="EMBL" id="KAJ7615889.1"/>
    </source>
</evidence>
<reference evidence="2" key="1">
    <citation type="submission" date="2023-03" db="EMBL/GenBank/DDBJ databases">
        <title>Massive genome expansion in bonnet fungi (Mycena s.s.) driven by repeated elements and novel gene families across ecological guilds.</title>
        <authorList>
            <consortium name="Lawrence Berkeley National Laboratory"/>
            <person name="Harder C.B."/>
            <person name="Miyauchi S."/>
            <person name="Viragh M."/>
            <person name="Kuo A."/>
            <person name="Thoen E."/>
            <person name="Andreopoulos B."/>
            <person name="Lu D."/>
            <person name="Skrede I."/>
            <person name="Drula E."/>
            <person name="Henrissat B."/>
            <person name="Morin E."/>
            <person name="Kohler A."/>
            <person name="Barry K."/>
            <person name="LaButti K."/>
            <person name="Morin E."/>
            <person name="Salamov A."/>
            <person name="Lipzen A."/>
            <person name="Mereny Z."/>
            <person name="Hegedus B."/>
            <person name="Baldrian P."/>
            <person name="Stursova M."/>
            <person name="Weitz H."/>
            <person name="Taylor A."/>
            <person name="Grigoriev I.V."/>
            <person name="Nagy L.G."/>
            <person name="Martin F."/>
            <person name="Kauserud H."/>
        </authorList>
    </citation>
    <scope>NUCLEOTIDE SEQUENCE</scope>
    <source>
        <strain evidence="2">9284</strain>
    </source>
</reference>
<feature type="region of interest" description="Disordered" evidence="1">
    <location>
        <begin position="280"/>
        <end position="317"/>
    </location>
</feature>